<dbReference type="InterPro" id="IPR011856">
    <property type="entry name" value="tRNA_endonuc-like_dom_sf"/>
</dbReference>
<gene>
    <name evidence="8" type="ORF">CHC_T00001110001</name>
</gene>
<dbReference type="OrthoDB" id="48041at2759"/>
<dbReference type="SUPFAM" id="SSF53032">
    <property type="entry name" value="tRNA-intron endonuclease catalytic domain-like"/>
    <property type="match status" value="1"/>
</dbReference>
<dbReference type="GO" id="GO:0000379">
    <property type="term" value="P:tRNA-type intron splice site recognition and cleavage"/>
    <property type="evidence" value="ECO:0007669"/>
    <property type="project" value="TreeGrafter"/>
</dbReference>
<dbReference type="InterPro" id="IPR036167">
    <property type="entry name" value="tRNA_intron_Endo_cat-like_sf"/>
</dbReference>
<keyword evidence="9" id="KW-1185">Reference proteome</keyword>
<evidence type="ECO:0000259" key="7">
    <source>
        <dbReference type="Pfam" id="PF01974"/>
    </source>
</evidence>
<dbReference type="EMBL" id="HG001939">
    <property type="protein sequence ID" value="CDF38501.1"/>
    <property type="molecule type" value="Genomic_DNA"/>
</dbReference>
<dbReference type="GO" id="GO:0000213">
    <property type="term" value="F:tRNA-intron lyase activity"/>
    <property type="evidence" value="ECO:0007669"/>
    <property type="project" value="UniProtKB-EC"/>
</dbReference>
<dbReference type="GeneID" id="17326112"/>
<evidence type="ECO:0000256" key="2">
    <source>
        <dbReference type="ARBA" id="ARBA00012573"/>
    </source>
</evidence>
<dbReference type="Gramene" id="CDF38501">
    <property type="protein sequence ID" value="CDF38501"/>
    <property type="gene ID" value="CHC_T00001110001"/>
</dbReference>
<evidence type="ECO:0000256" key="3">
    <source>
        <dbReference type="ARBA" id="ARBA00022694"/>
    </source>
</evidence>
<dbReference type="Gene3D" id="3.40.1350.10">
    <property type="match status" value="1"/>
</dbReference>
<evidence type="ECO:0000256" key="4">
    <source>
        <dbReference type="ARBA" id="ARBA00023239"/>
    </source>
</evidence>
<proteinExistence type="inferred from homology"/>
<evidence type="ECO:0000256" key="5">
    <source>
        <dbReference type="ARBA" id="ARBA00034031"/>
    </source>
</evidence>
<feature type="region of interest" description="Disordered" evidence="6">
    <location>
        <begin position="20"/>
        <end position="49"/>
    </location>
</feature>
<dbReference type="GO" id="GO:0005634">
    <property type="term" value="C:nucleus"/>
    <property type="evidence" value="ECO:0007669"/>
    <property type="project" value="UniProtKB-ARBA"/>
</dbReference>
<dbReference type="PANTHER" id="PTHR13070">
    <property type="entry name" value="TRNA-SPLICING ENDONUCLEASE SUBUNIT SEN34-RELATED"/>
    <property type="match status" value="1"/>
</dbReference>
<reference evidence="9" key="1">
    <citation type="journal article" date="2013" name="Proc. Natl. Acad. Sci. U.S.A.">
        <title>Genome structure and metabolic features in the red seaweed Chondrus crispus shed light on evolution of the Archaeplastida.</title>
        <authorList>
            <person name="Collen J."/>
            <person name="Porcel B."/>
            <person name="Carre W."/>
            <person name="Ball S.G."/>
            <person name="Chaparro C."/>
            <person name="Tonon T."/>
            <person name="Barbeyron T."/>
            <person name="Michel G."/>
            <person name="Noel B."/>
            <person name="Valentin K."/>
            <person name="Elias M."/>
            <person name="Artiguenave F."/>
            <person name="Arun A."/>
            <person name="Aury J.M."/>
            <person name="Barbosa-Neto J.F."/>
            <person name="Bothwell J.H."/>
            <person name="Bouget F.Y."/>
            <person name="Brillet L."/>
            <person name="Cabello-Hurtado F."/>
            <person name="Capella-Gutierrez S."/>
            <person name="Charrier B."/>
            <person name="Cladiere L."/>
            <person name="Cock J.M."/>
            <person name="Coelho S.M."/>
            <person name="Colleoni C."/>
            <person name="Czjzek M."/>
            <person name="Da Silva C."/>
            <person name="Delage L."/>
            <person name="Denoeud F."/>
            <person name="Deschamps P."/>
            <person name="Dittami S.M."/>
            <person name="Gabaldon T."/>
            <person name="Gachon C.M."/>
            <person name="Groisillier A."/>
            <person name="Herve C."/>
            <person name="Jabbari K."/>
            <person name="Katinka M."/>
            <person name="Kloareg B."/>
            <person name="Kowalczyk N."/>
            <person name="Labadie K."/>
            <person name="Leblanc C."/>
            <person name="Lopez P.J."/>
            <person name="McLachlan D.H."/>
            <person name="Meslet-Cladiere L."/>
            <person name="Moustafa A."/>
            <person name="Nehr Z."/>
            <person name="Nyvall Collen P."/>
            <person name="Panaud O."/>
            <person name="Partensky F."/>
            <person name="Poulain J."/>
            <person name="Rensing S.A."/>
            <person name="Rousvoal S."/>
            <person name="Samson G."/>
            <person name="Symeonidi A."/>
            <person name="Weissenbach J."/>
            <person name="Zambounis A."/>
            <person name="Wincker P."/>
            <person name="Boyen C."/>
        </authorList>
    </citation>
    <scope>NUCLEOTIDE SEQUENCE [LARGE SCALE GENOMIC DNA]</scope>
    <source>
        <strain evidence="9">cv. Stackhouse</strain>
    </source>
</reference>
<protein>
    <recommendedName>
        <fullName evidence="2">tRNA-intron lyase</fullName>
        <ecNumber evidence="2">4.6.1.16</ecNumber>
    </recommendedName>
</protein>
<dbReference type="CDD" id="cd22363">
    <property type="entry name" value="tRNA-intron_lyase_C"/>
    <property type="match status" value="1"/>
</dbReference>
<organism evidence="8 9">
    <name type="scientific">Chondrus crispus</name>
    <name type="common">Carrageen Irish moss</name>
    <name type="synonym">Polymorpha crispa</name>
    <dbReference type="NCBI Taxonomy" id="2769"/>
    <lineage>
        <taxon>Eukaryota</taxon>
        <taxon>Rhodophyta</taxon>
        <taxon>Florideophyceae</taxon>
        <taxon>Rhodymeniophycidae</taxon>
        <taxon>Gigartinales</taxon>
        <taxon>Gigartinaceae</taxon>
        <taxon>Chondrus</taxon>
    </lineage>
</organism>
<sequence length="190" mass="20345">MHGFRSALYAIVPAVGPPPPLPALPAAEPATEPSQEEQQARANEQSRNDALKARLKQQARATTLVVTSTEARPDELSSYIAKEVKLPQPVGVPPERLADRVAVFADLHGKGYYLSCGAKFGADFLAYAGDPQLFHAALAVVVAASDEDISPLDVVALGRLGDSTKKRTVLAFRDEGAVQYIGVQWEETLP</sequence>
<dbReference type="KEGG" id="ccp:CHC_T00001110001"/>
<evidence type="ECO:0000313" key="9">
    <source>
        <dbReference type="Proteomes" id="UP000012073"/>
    </source>
</evidence>
<dbReference type="PANTHER" id="PTHR13070:SF0">
    <property type="entry name" value="TRNA-SPLICING ENDONUCLEASE SUBUNIT SEN34"/>
    <property type="match status" value="1"/>
</dbReference>
<evidence type="ECO:0000256" key="1">
    <source>
        <dbReference type="ARBA" id="ARBA00008078"/>
    </source>
</evidence>
<feature type="compositionally biased region" description="Low complexity" evidence="6">
    <location>
        <begin position="24"/>
        <end position="33"/>
    </location>
</feature>
<dbReference type="RefSeq" id="XP_005718394.1">
    <property type="nucleotide sequence ID" value="XM_005718337.1"/>
</dbReference>
<dbReference type="STRING" id="2769.R7QM14"/>
<comment type="similarity">
    <text evidence="1">Belongs to the tRNA-intron endonuclease family.</text>
</comment>
<dbReference type="GO" id="GO:0003676">
    <property type="term" value="F:nucleic acid binding"/>
    <property type="evidence" value="ECO:0007669"/>
    <property type="project" value="InterPro"/>
</dbReference>
<accession>R7QM14</accession>
<evidence type="ECO:0000313" key="8">
    <source>
        <dbReference type="EMBL" id="CDF38501.1"/>
    </source>
</evidence>
<dbReference type="Pfam" id="PF01974">
    <property type="entry name" value="tRNA_int_endo"/>
    <property type="match status" value="1"/>
</dbReference>
<keyword evidence="4" id="KW-0456">Lyase</keyword>
<dbReference type="Proteomes" id="UP000012073">
    <property type="component" value="Unassembled WGS sequence"/>
</dbReference>
<comment type="catalytic activity">
    <reaction evidence="5">
        <text>pretRNA = a 3'-half-tRNA molecule with a 5'-OH end + a 5'-half-tRNA molecule with a 2',3'-cyclic phosphate end + an intron with a 2',3'-cyclic phosphate and a 5'-hydroxyl terminus.</text>
        <dbReference type="EC" id="4.6.1.16"/>
    </reaction>
</comment>
<evidence type="ECO:0000256" key="6">
    <source>
        <dbReference type="SAM" id="MobiDB-lite"/>
    </source>
</evidence>
<keyword evidence="3" id="KW-0819">tRNA processing</keyword>
<feature type="domain" description="tRNA intron endonuclease catalytic" evidence="7">
    <location>
        <begin position="98"/>
        <end position="180"/>
    </location>
</feature>
<name>R7QM14_CHOCR</name>
<dbReference type="AlphaFoldDB" id="R7QM14"/>
<dbReference type="EC" id="4.6.1.16" evidence="2"/>
<dbReference type="InterPro" id="IPR006677">
    <property type="entry name" value="tRNA_intron_Endonuc_cat-like"/>
</dbReference>